<dbReference type="AlphaFoldDB" id="A0A1B9HTY5"/>
<evidence type="ECO:0000256" key="6">
    <source>
        <dbReference type="ARBA" id="ARBA00022777"/>
    </source>
</evidence>
<dbReference type="PANTHER" id="PTHR24356:SF400">
    <property type="entry name" value="SERINE_THREONINE-PROTEIN KINASE CBK1"/>
    <property type="match status" value="1"/>
</dbReference>
<dbReference type="GO" id="GO:0035556">
    <property type="term" value="P:intracellular signal transduction"/>
    <property type="evidence" value="ECO:0007669"/>
    <property type="project" value="TreeGrafter"/>
</dbReference>
<dbReference type="CDD" id="cd05573">
    <property type="entry name" value="STKc_ROCK_NDR_like"/>
    <property type="match status" value="1"/>
</dbReference>
<comment type="catalytic activity">
    <reaction evidence="9">
        <text>L-seryl-[protein] + ATP = O-phospho-L-seryl-[protein] + ADP + H(+)</text>
        <dbReference type="Rhea" id="RHEA:17989"/>
        <dbReference type="Rhea" id="RHEA-COMP:9863"/>
        <dbReference type="Rhea" id="RHEA-COMP:11604"/>
        <dbReference type="ChEBI" id="CHEBI:15378"/>
        <dbReference type="ChEBI" id="CHEBI:29999"/>
        <dbReference type="ChEBI" id="CHEBI:30616"/>
        <dbReference type="ChEBI" id="CHEBI:83421"/>
        <dbReference type="ChEBI" id="CHEBI:456216"/>
        <dbReference type="EC" id="2.7.11.1"/>
    </reaction>
</comment>
<evidence type="ECO:0000256" key="5">
    <source>
        <dbReference type="ARBA" id="ARBA00022741"/>
    </source>
</evidence>
<dbReference type="STRING" id="1296096.A0A1B9HTY5"/>
<dbReference type="Gene3D" id="3.30.200.20">
    <property type="entry name" value="Phosphorylase Kinase, domain 1"/>
    <property type="match status" value="1"/>
</dbReference>
<reference evidence="16" key="4">
    <citation type="submission" date="2024-02" db="EMBL/GenBank/DDBJ databases">
        <title>Comparative genomics of Cryptococcus and Kwoniella reveals pathogenesis evolution and contrasting modes of karyotype evolution via chromosome fusion or intercentromeric recombination.</title>
        <authorList>
            <person name="Coelho M.A."/>
            <person name="David-Palma M."/>
            <person name="Shea T."/>
            <person name="Bowers K."/>
            <person name="McGinley-Smith S."/>
            <person name="Mohammad A.W."/>
            <person name="Gnirke A."/>
            <person name="Yurkov A.M."/>
            <person name="Nowrousian M."/>
            <person name="Sun S."/>
            <person name="Cuomo C.A."/>
            <person name="Heitman J."/>
        </authorList>
    </citation>
    <scope>NUCLEOTIDE SEQUENCE</scope>
    <source>
        <strain evidence="16">CBS 10737</strain>
    </source>
</reference>
<feature type="binding site" evidence="10">
    <location>
        <position position="529"/>
    </location>
    <ligand>
        <name>ATP</name>
        <dbReference type="ChEBI" id="CHEBI:30616"/>
    </ligand>
</feature>
<dbReference type="InterPro" id="IPR000095">
    <property type="entry name" value="CRIB_dom"/>
</dbReference>
<comment type="similarity">
    <text evidence="1">Belongs to the protein kinase superfamily. AGC Ser/Thr protein kinase family. DMPK subfamily.</text>
</comment>
<dbReference type="InterPro" id="IPR008271">
    <property type="entry name" value="Ser/Thr_kinase_AS"/>
</dbReference>
<keyword evidence="17" id="KW-1185">Reference proteome</keyword>
<evidence type="ECO:0000256" key="8">
    <source>
        <dbReference type="ARBA" id="ARBA00047899"/>
    </source>
</evidence>
<proteinExistence type="inferred from homology"/>
<dbReference type="GO" id="GO:0004674">
    <property type="term" value="F:protein serine/threonine kinase activity"/>
    <property type="evidence" value="ECO:0007669"/>
    <property type="project" value="UniProtKB-KW"/>
</dbReference>
<dbReference type="InterPro" id="IPR017441">
    <property type="entry name" value="Protein_kinase_ATP_BS"/>
</dbReference>
<dbReference type="GO" id="GO:0005524">
    <property type="term" value="F:ATP binding"/>
    <property type="evidence" value="ECO:0007669"/>
    <property type="project" value="UniProtKB-UniRule"/>
</dbReference>
<dbReference type="EMBL" id="CP144527">
    <property type="protein sequence ID" value="WWC72355.1"/>
    <property type="molecule type" value="Genomic_DNA"/>
</dbReference>
<protein>
    <recommendedName>
        <fullName evidence="2">non-specific serine/threonine protein kinase</fullName>
        <ecNumber evidence="2">2.7.11.1</ecNumber>
    </recommendedName>
</protein>
<evidence type="ECO:0000256" key="1">
    <source>
        <dbReference type="ARBA" id="ARBA00005719"/>
    </source>
</evidence>
<dbReference type="PROSITE" id="PS00107">
    <property type="entry name" value="PROTEIN_KINASE_ATP"/>
    <property type="match status" value="1"/>
</dbReference>
<evidence type="ECO:0000256" key="9">
    <source>
        <dbReference type="ARBA" id="ARBA00048679"/>
    </source>
</evidence>
<dbReference type="PROSITE" id="PS50011">
    <property type="entry name" value="PROTEIN_KINASE_DOM"/>
    <property type="match status" value="1"/>
</dbReference>
<dbReference type="InterPro" id="IPR000719">
    <property type="entry name" value="Prot_kinase_dom"/>
</dbReference>
<feature type="region of interest" description="Disordered" evidence="11">
    <location>
        <begin position="80"/>
        <end position="102"/>
    </location>
</feature>
<dbReference type="OrthoDB" id="3638488at2759"/>
<reference evidence="16" key="2">
    <citation type="submission" date="2013-07" db="EMBL/GenBank/DDBJ databases">
        <authorList>
            <consortium name="The Broad Institute Genome Sequencing Platform"/>
            <person name="Cuomo C."/>
            <person name="Litvintseva A."/>
            <person name="Chen Y."/>
            <person name="Heitman J."/>
            <person name="Sun S."/>
            <person name="Springer D."/>
            <person name="Dromer F."/>
            <person name="Young S.K."/>
            <person name="Zeng Q."/>
            <person name="Gargeya S."/>
            <person name="Fitzgerald M."/>
            <person name="Abouelleil A."/>
            <person name="Alvarado L."/>
            <person name="Berlin A.M."/>
            <person name="Chapman S.B."/>
            <person name="Dewar J."/>
            <person name="Goldberg J."/>
            <person name="Griggs A."/>
            <person name="Gujja S."/>
            <person name="Hansen M."/>
            <person name="Howarth C."/>
            <person name="Imamovic A."/>
            <person name="Larimer J."/>
            <person name="McCowan C."/>
            <person name="Murphy C."/>
            <person name="Pearson M."/>
            <person name="Priest M."/>
            <person name="Roberts A."/>
            <person name="Saif S."/>
            <person name="Shea T."/>
            <person name="Sykes S."/>
            <person name="Wortman J."/>
            <person name="Nusbaum C."/>
            <person name="Birren B."/>
        </authorList>
    </citation>
    <scope>NUCLEOTIDE SEQUENCE</scope>
    <source>
        <strain evidence="16">CBS 10737</strain>
    </source>
</reference>
<evidence type="ECO:0000256" key="7">
    <source>
        <dbReference type="ARBA" id="ARBA00022840"/>
    </source>
</evidence>
<dbReference type="SMART" id="SM00220">
    <property type="entry name" value="S_TKc"/>
    <property type="match status" value="1"/>
</dbReference>
<dbReference type="PANTHER" id="PTHR24356">
    <property type="entry name" value="SERINE/THREONINE-PROTEIN KINASE"/>
    <property type="match status" value="1"/>
</dbReference>
<evidence type="ECO:0000259" key="13">
    <source>
        <dbReference type="PROSITE" id="PS50108"/>
    </source>
</evidence>
<keyword evidence="7 10" id="KW-0067">ATP-binding</keyword>
<evidence type="ECO:0000313" key="15">
    <source>
        <dbReference type="EMBL" id="OCF46732.1"/>
    </source>
</evidence>
<gene>
    <name evidence="15" type="ORF">I206_07119</name>
    <name evidence="16" type="ORF">I206_106317</name>
</gene>
<feature type="domain" description="Protein kinase" evidence="12">
    <location>
        <begin position="500"/>
        <end position="828"/>
    </location>
</feature>
<evidence type="ECO:0000259" key="14">
    <source>
        <dbReference type="PROSITE" id="PS51285"/>
    </source>
</evidence>
<dbReference type="Pfam" id="PF00069">
    <property type="entry name" value="Pkinase"/>
    <property type="match status" value="2"/>
</dbReference>
<keyword evidence="3" id="KW-0723">Serine/threonine-protein kinase</keyword>
<dbReference type="KEGG" id="kpin:30175488"/>
<dbReference type="GeneID" id="30175488"/>
<comment type="catalytic activity">
    <reaction evidence="8">
        <text>L-threonyl-[protein] + ATP = O-phospho-L-threonyl-[protein] + ADP + H(+)</text>
        <dbReference type="Rhea" id="RHEA:46608"/>
        <dbReference type="Rhea" id="RHEA-COMP:11060"/>
        <dbReference type="Rhea" id="RHEA-COMP:11605"/>
        <dbReference type="ChEBI" id="CHEBI:15378"/>
        <dbReference type="ChEBI" id="CHEBI:30013"/>
        <dbReference type="ChEBI" id="CHEBI:30616"/>
        <dbReference type="ChEBI" id="CHEBI:61977"/>
        <dbReference type="ChEBI" id="CHEBI:456216"/>
        <dbReference type="EC" id="2.7.11.1"/>
    </reaction>
</comment>
<feature type="domain" description="AGC-kinase C-terminal" evidence="14">
    <location>
        <begin position="866"/>
        <end position="951"/>
    </location>
</feature>
<sequence>MTTTLSRPAQPPLIHSGYDDFVSLVASTPSKLGTDLASNPRLYNAPQVRGRYSNLGTRLPDGLPRADSYVKLIAEQSSANSRVIPPSGRGGRARRYARGGGRIGANGDREEWKAVELKKRKVDKKMISNPTDFRHIFHASTFEEATELLLRWSIEGLGDKLGDPGWAYPVKLLVKARAREQQARAVAAVVEATARTRELRDIDENEMKPPGTLRVINGLPSSIYSSTNTLLKVTGKARPTVFTQSHDQLQSSNKSRSTGQTSISPLLTGGSTPLAIANFKGYFEDPSSSSSCAAAAAVDGGQTPTYSLNNPRASPIIDGISEGKTRPLKIKKKTKSASPIPIEGQPTTKSEEVIIEGQVSEEVITPSTPPTRRKDMRPKAQEIFTRLPFRIIKPSLETLEKSMSIALFFEQYYHSLLKSPPIHINGYTPTNGSNEVNKPSHPGNYVLNRARRLANLESTFNLPENKYMSEDEKELRRDELIKEENRILRERRKKVDVKGFELGRVIGHGAFGVVRIAREKESGRLVAMKQLRKADMLRKSQEGHVRAEKDILAAAASRSLSSTISGETNKPSWIVELHYAFQDIDHLYLVLEFMGGGDLLNLLVEKDTFSEEMTKFYIAEMILSLEETHSLGFIHRDIKPDNFLFSKNGHIKISDFGLATDLHWSHDTSYYEFQRLAILKKHGVDLEYPSFKTKRMKKNDIEKIMGKEWLDQGKGLLTWREGKRRNLAYSVCGTNSYMAPEVIRGQGYGFSCDWWSLGIIMYECLYGYPPFVSSSRHVTRQKILNWKTTLKFPPKPRLSPECLDLMTSLLCESEDRLGTTPTEKASIITTSTKGSLNHTLNGRHANLGKGLGNDGADKIKSHRWFANIDWDNLHKETPPYHPDLYAEDDTRHFDDDIPDEPLAPANGAAANATKDPLLRDKTHGAHLLEIRKSLAFKGWTFKSPSSVENRYRHLQDLSHMKDPSDSSEETICDGSSSKWDVVGTQSRMTTGTVRHRALSI</sequence>
<evidence type="ECO:0000313" key="16">
    <source>
        <dbReference type="EMBL" id="WWC72355.1"/>
    </source>
</evidence>
<keyword evidence="6 15" id="KW-0418">Kinase</keyword>
<accession>A0A1B9HTY5</accession>
<reference evidence="15" key="1">
    <citation type="submission" date="2013-07" db="EMBL/GenBank/DDBJ databases">
        <title>The Genome Sequence of Cryptococcus pinus CBS10737.</title>
        <authorList>
            <consortium name="The Broad Institute Genome Sequencing Platform"/>
            <person name="Cuomo C."/>
            <person name="Litvintseva A."/>
            <person name="Chen Y."/>
            <person name="Heitman J."/>
            <person name="Sun S."/>
            <person name="Springer D."/>
            <person name="Dromer F."/>
            <person name="Young S.K."/>
            <person name="Zeng Q."/>
            <person name="Gargeya S."/>
            <person name="Fitzgerald M."/>
            <person name="Abouelleil A."/>
            <person name="Alvarado L."/>
            <person name="Berlin A.M."/>
            <person name="Chapman S.B."/>
            <person name="Dewar J."/>
            <person name="Goldberg J."/>
            <person name="Griggs A."/>
            <person name="Gujja S."/>
            <person name="Hansen M."/>
            <person name="Howarth C."/>
            <person name="Imamovic A."/>
            <person name="Larimer J."/>
            <person name="McCowan C."/>
            <person name="Murphy C."/>
            <person name="Pearson M."/>
            <person name="Priest M."/>
            <person name="Roberts A."/>
            <person name="Saif S."/>
            <person name="Shea T."/>
            <person name="Sykes S."/>
            <person name="Wortman J."/>
            <person name="Nusbaum C."/>
            <person name="Birren B."/>
        </authorList>
    </citation>
    <scope>NUCLEOTIDE SEQUENCE [LARGE SCALE GENOMIC DNA]</scope>
    <source>
        <strain evidence="15">CBS 10737</strain>
    </source>
</reference>
<evidence type="ECO:0000313" key="17">
    <source>
        <dbReference type="Proteomes" id="UP000094020"/>
    </source>
</evidence>
<name>A0A1B9HTY5_9TREE</name>
<dbReference type="EC" id="2.7.11.1" evidence="2"/>
<dbReference type="SMART" id="SM00133">
    <property type="entry name" value="S_TK_X"/>
    <property type="match status" value="1"/>
</dbReference>
<dbReference type="SUPFAM" id="SSF56112">
    <property type="entry name" value="Protein kinase-like (PK-like)"/>
    <property type="match status" value="1"/>
</dbReference>
<evidence type="ECO:0000256" key="2">
    <source>
        <dbReference type="ARBA" id="ARBA00012513"/>
    </source>
</evidence>
<dbReference type="RefSeq" id="XP_019007951.1">
    <property type="nucleotide sequence ID" value="XM_019158813.1"/>
</dbReference>
<evidence type="ECO:0000256" key="10">
    <source>
        <dbReference type="PROSITE-ProRule" id="PRU10141"/>
    </source>
</evidence>
<dbReference type="Proteomes" id="UP000094020">
    <property type="component" value="Chromosome 9"/>
</dbReference>
<evidence type="ECO:0000256" key="11">
    <source>
        <dbReference type="SAM" id="MobiDB-lite"/>
    </source>
</evidence>
<keyword evidence="4" id="KW-0808">Transferase</keyword>
<dbReference type="PROSITE" id="PS50108">
    <property type="entry name" value="CRIB"/>
    <property type="match status" value="1"/>
</dbReference>
<dbReference type="PROSITE" id="PS51285">
    <property type="entry name" value="AGC_KINASE_CTER"/>
    <property type="match status" value="1"/>
</dbReference>
<dbReference type="EMBL" id="KI894015">
    <property type="protein sequence ID" value="OCF46732.1"/>
    <property type="molecule type" value="Genomic_DNA"/>
</dbReference>
<reference evidence="15" key="3">
    <citation type="submission" date="2016-07" db="EMBL/GenBank/DDBJ databases">
        <title>Evolution of pathogenesis and genome organization in the Tremellales.</title>
        <authorList>
            <person name="Cuomo C."/>
            <person name="Litvintseva A."/>
            <person name="Heitman J."/>
            <person name="Chen Y."/>
            <person name="Sun S."/>
            <person name="Springer D."/>
            <person name="Dromer F."/>
            <person name="Young S."/>
            <person name="Zeng Q."/>
            <person name="Chapman S."/>
            <person name="Gujja S."/>
            <person name="Saif S."/>
            <person name="Birren B."/>
        </authorList>
    </citation>
    <scope>NUCLEOTIDE SEQUENCE</scope>
    <source>
        <strain evidence="15">CBS 10737</strain>
    </source>
</reference>
<feature type="region of interest" description="Disordered" evidence="11">
    <location>
        <begin position="243"/>
        <end position="267"/>
    </location>
</feature>
<dbReference type="PROSITE" id="PS00108">
    <property type="entry name" value="PROTEIN_KINASE_ST"/>
    <property type="match status" value="1"/>
</dbReference>
<dbReference type="InterPro" id="IPR000961">
    <property type="entry name" value="AGC-kinase_C"/>
</dbReference>
<evidence type="ECO:0000259" key="12">
    <source>
        <dbReference type="PROSITE" id="PS50011"/>
    </source>
</evidence>
<dbReference type="InterPro" id="IPR050236">
    <property type="entry name" value="Ser_Thr_kinase_AGC"/>
</dbReference>
<organism evidence="15">
    <name type="scientific">Kwoniella pini CBS 10737</name>
    <dbReference type="NCBI Taxonomy" id="1296096"/>
    <lineage>
        <taxon>Eukaryota</taxon>
        <taxon>Fungi</taxon>
        <taxon>Dikarya</taxon>
        <taxon>Basidiomycota</taxon>
        <taxon>Agaricomycotina</taxon>
        <taxon>Tremellomycetes</taxon>
        <taxon>Tremellales</taxon>
        <taxon>Cryptococcaceae</taxon>
        <taxon>Kwoniella</taxon>
    </lineage>
</organism>
<keyword evidence="5 10" id="KW-0547">Nucleotide-binding</keyword>
<dbReference type="InterPro" id="IPR011009">
    <property type="entry name" value="Kinase-like_dom_sf"/>
</dbReference>
<feature type="domain" description="CRIB" evidence="13">
    <location>
        <begin position="127"/>
        <end position="140"/>
    </location>
</feature>
<dbReference type="Gene3D" id="1.10.510.10">
    <property type="entry name" value="Transferase(Phosphotransferase) domain 1"/>
    <property type="match status" value="1"/>
</dbReference>
<evidence type="ECO:0000256" key="4">
    <source>
        <dbReference type="ARBA" id="ARBA00022679"/>
    </source>
</evidence>
<evidence type="ECO:0000256" key="3">
    <source>
        <dbReference type="ARBA" id="ARBA00022527"/>
    </source>
</evidence>